<sequence>MLSGRYRLDERVATGGMGDVWRATDQVLGRQVAVKVLLPALVSDPDFIARFRAEARIMAALRNPGIVQVFDSGEDQLPDGARADYLVMEFVEGEPLSRRIEAAGRLGVAETMSVVAQAAQALHAAHAGGIVHRDVKPSNLLVQEDGTVVLVDFGVARSTNVTSITSTNAVPGTALYMAPEQASGRPVSGATDIYALGAVAFCCLTGGPPFTGENPLQVAVRHLDDEPPPLPDEIPAPVRDLVTRALAKDPADRFATGAAMAEAARAAVGDPSAPTTVAAVPLRGATGTTRDDIPAVPAGATVAGPANRRLRRGPLVGAVAAVVLAMASLAAALSAMNPPDGEKAVDIRSTTPATAPSGEPAPPRQGGGGNAEDEVVQPIGRPGGGGYNRPTGATSGSPRPTTSTSASPSPSASSAPATPSPTTTTSAPEPTVTSTSPAAPVDPVPTTTEPTVTTEPVPTDPPAPTDPPVEPPTG</sequence>
<dbReference type="GO" id="GO:0045717">
    <property type="term" value="P:negative regulation of fatty acid biosynthetic process"/>
    <property type="evidence" value="ECO:0007669"/>
    <property type="project" value="UniProtKB-ARBA"/>
</dbReference>
<organism evidence="11 12">
    <name type="scientific">Micromonospora mirobrigensis</name>
    <dbReference type="NCBI Taxonomy" id="262898"/>
    <lineage>
        <taxon>Bacteria</taxon>
        <taxon>Bacillati</taxon>
        <taxon>Actinomycetota</taxon>
        <taxon>Actinomycetes</taxon>
        <taxon>Micromonosporales</taxon>
        <taxon>Micromonosporaceae</taxon>
        <taxon>Micromonospora</taxon>
    </lineage>
</organism>
<comment type="catalytic activity">
    <reaction evidence="8">
        <text>L-seryl-[protein] + ATP = O-phospho-L-seryl-[protein] + ADP + H(+)</text>
        <dbReference type="Rhea" id="RHEA:17989"/>
        <dbReference type="Rhea" id="RHEA-COMP:9863"/>
        <dbReference type="Rhea" id="RHEA-COMP:11604"/>
        <dbReference type="ChEBI" id="CHEBI:15378"/>
        <dbReference type="ChEBI" id="CHEBI:29999"/>
        <dbReference type="ChEBI" id="CHEBI:30616"/>
        <dbReference type="ChEBI" id="CHEBI:83421"/>
        <dbReference type="ChEBI" id="CHEBI:456216"/>
        <dbReference type="EC" id="2.7.11.1"/>
    </reaction>
</comment>
<evidence type="ECO:0000256" key="3">
    <source>
        <dbReference type="ARBA" id="ARBA00022679"/>
    </source>
</evidence>
<reference evidence="12" key="1">
    <citation type="submission" date="2016-06" db="EMBL/GenBank/DDBJ databases">
        <authorList>
            <person name="Varghese N."/>
            <person name="Submissions Spin"/>
        </authorList>
    </citation>
    <scope>NUCLEOTIDE SEQUENCE [LARGE SCALE GENOMIC DNA]</scope>
    <source>
        <strain evidence="12">DSM 44830</strain>
    </source>
</reference>
<dbReference type="Pfam" id="PF00069">
    <property type="entry name" value="Pkinase"/>
    <property type="match status" value="1"/>
</dbReference>
<dbReference type="STRING" id="262898.GA0070564_102246"/>
<protein>
    <recommendedName>
        <fullName evidence="1">non-specific serine/threonine protein kinase</fullName>
        <ecNumber evidence="1">2.7.11.1</ecNumber>
    </recommendedName>
</protein>
<comment type="catalytic activity">
    <reaction evidence="7">
        <text>L-threonyl-[protein] + ATP = O-phospho-L-threonyl-[protein] + ADP + H(+)</text>
        <dbReference type="Rhea" id="RHEA:46608"/>
        <dbReference type="Rhea" id="RHEA-COMP:11060"/>
        <dbReference type="Rhea" id="RHEA-COMP:11605"/>
        <dbReference type="ChEBI" id="CHEBI:15378"/>
        <dbReference type="ChEBI" id="CHEBI:30013"/>
        <dbReference type="ChEBI" id="CHEBI:30616"/>
        <dbReference type="ChEBI" id="CHEBI:61977"/>
        <dbReference type="ChEBI" id="CHEBI:456216"/>
        <dbReference type="EC" id="2.7.11.1"/>
    </reaction>
</comment>
<gene>
    <name evidence="11" type="ORF">GA0070564_102246</name>
</gene>
<keyword evidence="12" id="KW-1185">Reference proteome</keyword>
<evidence type="ECO:0000313" key="12">
    <source>
        <dbReference type="Proteomes" id="UP000199504"/>
    </source>
</evidence>
<dbReference type="SMART" id="SM00220">
    <property type="entry name" value="S_TKc"/>
    <property type="match status" value="1"/>
</dbReference>
<dbReference type="Gene3D" id="1.10.510.10">
    <property type="entry name" value="Transferase(Phosphotransferase) domain 1"/>
    <property type="match status" value="1"/>
</dbReference>
<dbReference type="PANTHER" id="PTHR43289">
    <property type="entry name" value="MITOGEN-ACTIVATED PROTEIN KINASE KINASE KINASE 20-RELATED"/>
    <property type="match status" value="1"/>
</dbReference>
<evidence type="ECO:0000256" key="4">
    <source>
        <dbReference type="ARBA" id="ARBA00022741"/>
    </source>
</evidence>
<feature type="region of interest" description="Disordered" evidence="9">
    <location>
        <begin position="336"/>
        <end position="474"/>
    </location>
</feature>
<dbReference type="GO" id="GO:0004674">
    <property type="term" value="F:protein serine/threonine kinase activity"/>
    <property type="evidence" value="ECO:0007669"/>
    <property type="project" value="UniProtKB-KW"/>
</dbReference>
<evidence type="ECO:0000313" key="11">
    <source>
        <dbReference type="EMBL" id="SCE95188.1"/>
    </source>
</evidence>
<dbReference type="PROSITE" id="PS00108">
    <property type="entry name" value="PROTEIN_KINASE_ST"/>
    <property type="match status" value="1"/>
</dbReference>
<keyword evidence="4" id="KW-0547">Nucleotide-binding</keyword>
<dbReference type="EMBL" id="FMCX01000002">
    <property type="protein sequence ID" value="SCE95188.1"/>
    <property type="molecule type" value="Genomic_DNA"/>
</dbReference>
<dbReference type="InterPro" id="IPR008271">
    <property type="entry name" value="Ser/Thr_kinase_AS"/>
</dbReference>
<name>A0A1C4WG65_9ACTN</name>
<dbReference type="FunFam" id="1.10.510.10:FF:000021">
    <property type="entry name" value="Serine/threonine protein kinase"/>
    <property type="match status" value="1"/>
</dbReference>
<proteinExistence type="predicted"/>
<evidence type="ECO:0000259" key="10">
    <source>
        <dbReference type="PROSITE" id="PS50011"/>
    </source>
</evidence>
<keyword evidence="3" id="KW-0808">Transferase</keyword>
<evidence type="ECO:0000256" key="5">
    <source>
        <dbReference type="ARBA" id="ARBA00022777"/>
    </source>
</evidence>
<dbReference type="PANTHER" id="PTHR43289:SF6">
    <property type="entry name" value="SERINE_THREONINE-PROTEIN KINASE NEKL-3"/>
    <property type="match status" value="1"/>
</dbReference>
<feature type="compositionally biased region" description="Pro residues" evidence="9">
    <location>
        <begin position="458"/>
        <end position="474"/>
    </location>
</feature>
<evidence type="ECO:0000256" key="8">
    <source>
        <dbReference type="ARBA" id="ARBA00048679"/>
    </source>
</evidence>
<dbReference type="SUPFAM" id="SSF56112">
    <property type="entry name" value="Protein kinase-like (PK-like)"/>
    <property type="match status" value="1"/>
</dbReference>
<evidence type="ECO:0000256" key="9">
    <source>
        <dbReference type="SAM" id="MobiDB-lite"/>
    </source>
</evidence>
<evidence type="ECO:0000256" key="2">
    <source>
        <dbReference type="ARBA" id="ARBA00022527"/>
    </source>
</evidence>
<dbReference type="CDD" id="cd14014">
    <property type="entry name" value="STKc_PknB_like"/>
    <property type="match status" value="1"/>
</dbReference>
<dbReference type="InterPro" id="IPR000719">
    <property type="entry name" value="Prot_kinase_dom"/>
</dbReference>
<evidence type="ECO:0000256" key="6">
    <source>
        <dbReference type="ARBA" id="ARBA00022840"/>
    </source>
</evidence>
<accession>A0A1C4WG65</accession>
<keyword evidence="5 11" id="KW-0418">Kinase</keyword>
<keyword evidence="6" id="KW-0067">ATP-binding</keyword>
<dbReference type="PRINTS" id="PR01217">
    <property type="entry name" value="PRICHEXTENSN"/>
</dbReference>
<dbReference type="PROSITE" id="PS50011">
    <property type="entry name" value="PROTEIN_KINASE_DOM"/>
    <property type="match status" value="1"/>
</dbReference>
<feature type="domain" description="Protein kinase" evidence="10">
    <location>
        <begin position="6"/>
        <end position="268"/>
    </location>
</feature>
<dbReference type="FunFam" id="3.30.200.20:FF:000035">
    <property type="entry name" value="Serine/threonine protein kinase Stk1"/>
    <property type="match status" value="1"/>
</dbReference>
<evidence type="ECO:0000256" key="1">
    <source>
        <dbReference type="ARBA" id="ARBA00012513"/>
    </source>
</evidence>
<dbReference type="EC" id="2.7.11.1" evidence="1"/>
<evidence type="ECO:0000256" key="7">
    <source>
        <dbReference type="ARBA" id="ARBA00047899"/>
    </source>
</evidence>
<dbReference type="GO" id="GO:0005524">
    <property type="term" value="F:ATP binding"/>
    <property type="evidence" value="ECO:0007669"/>
    <property type="project" value="UniProtKB-KW"/>
</dbReference>
<feature type="compositionally biased region" description="Low complexity" evidence="9">
    <location>
        <begin position="390"/>
        <end position="457"/>
    </location>
</feature>
<dbReference type="InterPro" id="IPR011009">
    <property type="entry name" value="Kinase-like_dom_sf"/>
</dbReference>
<dbReference type="Proteomes" id="UP000199504">
    <property type="component" value="Unassembled WGS sequence"/>
</dbReference>
<keyword evidence="2 11" id="KW-0723">Serine/threonine-protein kinase</keyword>
<dbReference type="AlphaFoldDB" id="A0A1C4WG65"/>
<dbReference type="Gene3D" id="3.30.200.20">
    <property type="entry name" value="Phosphorylase Kinase, domain 1"/>
    <property type="match status" value="1"/>
</dbReference>